<accession>A0A831UIU9</accession>
<gene>
    <name evidence="1" type="ORF">ENP09_06885</name>
</gene>
<organism evidence="1">
    <name type="scientific">Thermus islandicus</name>
    <dbReference type="NCBI Taxonomy" id="540988"/>
    <lineage>
        <taxon>Bacteria</taxon>
        <taxon>Thermotogati</taxon>
        <taxon>Deinococcota</taxon>
        <taxon>Deinococci</taxon>
        <taxon>Thermales</taxon>
        <taxon>Thermaceae</taxon>
        <taxon>Thermus</taxon>
    </lineage>
</organism>
<sequence length="628" mass="69808">MLRELLALGRALGGDGLEAYVQSASGLLYLLDLYPKERRARLVPYELDPEKCRRFLWVGDPPASNAPRDRATTRRLAYLLGQVPTRLAEDPALKALLQGLLWDPGKPIGKARFLLDLRGYALEGAEEAQVGPFLVKGGRLELAASWDQEGKGPKNAGELAEAMAEALERAWRVDSPQKGKEVLFSLSLEGKPLADFPEYRDYLKRLLEGKKRFSGSGAGLCHGCGKAGVPVVGRFADFRLKFYITDKKSFAPGVWEGAFPRAYALCGDCFRDLQLGERFALENLSLRFLETQALVLPVGEAGPGMLSKLVERVLAQVRGLERLAAWKEFLERAERWEEGYLGFSLLFFRKSQAATKAEEVVLEVPPSRVEALFAAMEGARGEGFPVEGVGDWLYLLPLDRSRREVQDRRAVQVGPALEAASHLFLGVPFHPGDWLPLFLRAAERAFREDPTLLAPTRFRGAAGALDLVSLGAGWIRVLRRLGLWGGSMEAKEMASAFPLEEEEVFRAYGFGPLEAGLYLLGRAMEVVGQAQARLYEYQKEPLLEAVGWQGMSLVRVRHLVPEVMAKATYYLDGEDRTRVLDLLGRATDLLERGRGGLSDREVPYYILMGYAQARSERLRARKKEVAHG</sequence>
<dbReference type="EMBL" id="DSHZ01000330">
    <property type="protein sequence ID" value="HEO42575.1"/>
    <property type="molecule type" value="Genomic_DNA"/>
</dbReference>
<dbReference type="AlphaFoldDB" id="A0A831UIU9"/>
<dbReference type="InterPro" id="IPR013389">
    <property type="entry name" value="CRISPR-assoc_prot_Cas8b"/>
</dbReference>
<name>A0A831UIU9_9DEIN</name>
<dbReference type="Pfam" id="PF09484">
    <property type="entry name" value="Cas_TM1802"/>
    <property type="match status" value="1"/>
</dbReference>
<evidence type="ECO:0008006" key="2">
    <source>
        <dbReference type="Google" id="ProtNLM"/>
    </source>
</evidence>
<protein>
    <recommendedName>
        <fullName evidence="2">Type I-B CRISPR-associated protein Cas8b/Csh1</fullName>
    </recommendedName>
</protein>
<comment type="caution">
    <text evidence="1">The sequence shown here is derived from an EMBL/GenBank/DDBJ whole genome shotgun (WGS) entry which is preliminary data.</text>
</comment>
<reference evidence="1" key="1">
    <citation type="journal article" date="2020" name="mSystems">
        <title>Genome- and Community-Level Interaction Insights into Carbon Utilization and Element Cycling Functions of Hydrothermarchaeota in Hydrothermal Sediment.</title>
        <authorList>
            <person name="Zhou Z."/>
            <person name="Liu Y."/>
            <person name="Xu W."/>
            <person name="Pan J."/>
            <person name="Luo Z.H."/>
            <person name="Li M."/>
        </authorList>
    </citation>
    <scope>NUCLEOTIDE SEQUENCE [LARGE SCALE GENOMIC DNA]</scope>
    <source>
        <strain evidence="1">SpSt-189</strain>
    </source>
</reference>
<proteinExistence type="predicted"/>
<evidence type="ECO:0000313" key="1">
    <source>
        <dbReference type="EMBL" id="HEO42575.1"/>
    </source>
</evidence>